<evidence type="ECO:0000313" key="3">
    <source>
        <dbReference type="Proteomes" id="UP000190848"/>
    </source>
</evidence>
<keyword evidence="1" id="KW-0732">Signal</keyword>
<evidence type="ECO:0000313" key="2">
    <source>
        <dbReference type="EMBL" id="AQX03713.1"/>
    </source>
</evidence>
<geneLocation type="plasmid" evidence="2 3">
    <name>unnamed</name>
</geneLocation>
<feature type="chain" id="PRO_5043482227" description="Conjugative transposon protein TraO" evidence="1">
    <location>
        <begin position="19"/>
        <end position="190"/>
    </location>
</feature>
<organism evidence="2 3">
    <name type="scientific">Elizabethkingia anophelis</name>
    <dbReference type="NCBI Taxonomy" id="1117645"/>
    <lineage>
        <taxon>Bacteria</taxon>
        <taxon>Pseudomonadati</taxon>
        <taxon>Bacteroidota</taxon>
        <taxon>Flavobacteriia</taxon>
        <taxon>Flavobacteriales</taxon>
        <taxon>Weeksellaceae</taxon>
        <taxon>Elizabethkingia</taxon>
    </lineage>
</organism>
<accession>A0AAU8V197</accession>
<dbReference type="EMBL" id="CP016375">
    <property type="protein sequence ID" value="AQX03713.1"/>
    <property type="molecule type" value="Genomic_DNA"/>
</dbReference>
<keyword evidence="2" id="KW-0614">Plasmid</keyword>
<proteinExistence type="predicted"/>
<name>A0AAU8V197_9FLAO</name>
<dbReference type="Proteomes" id="UP000190848">
    <property type="component" value="Plasmid unnamed"/>
</dbReference>
<evidence type="ECO:0008006" key="4">
    <source>
        <dbReference type="Google" id="ProtNLM"/>
    </source>
</evidence>
<gene>
    <name evidence="2" type="ORF">BBD32_19405</name>
</gene>
<reference evidence="2 3" key="1">
    <citation type="submission" date="2016-07" db="EMBL/GenBank/DDBJ databases">
        <title>Revisiting the taxonomy of the Elizabethkingia Genus using Whole-Genome Sequencing, Optical Mapping, and MALDI-TOF, along with proposal of three novel Elizabethkingia species: Elizabethkingia bruuniana sp. nov., Elizabethkingia ursingii sp. nov., and Elizabethkingia occulta sp. nov.</title>
        <authorList>
            <person name="Nicholson A.C."/>
        </authorList>
    </citation>
    <scope>NUCLEOTIDE SEQUENCE [LARGE SCALE GENOMIC DNA]</scope>
    <source>
        <strain evidence="2 3">F3201</strain>
        <plasmid evidence="2 3">unnamed</plasmid>
    </source>
</reference>
<evidence type="ECO:0000256" key="1">
    <source>
        <dbReference type="SAM" id="SignalP"/>
    </source>
</evidence>
<sequence length="190" mass="21305">MKRQALFLFLLVSVLGFAQGRRNGQSGIHAQYGFMPSMSDTKEAAFMANVGYLKVFNEKGWLGKAEAIYGKYEVDYSNNQRLAYERYGVNVQAGWTYEGLKPVYLNAFAGVFAGYEKINNGNENDPLFNARIPDKVKGFTYGISGTAEVEVALIPTKLSFIANYNQFYDMQSKFSKGSYGIFGGLRFYVN</sequence>
<feature type="signal peptide" evidence="1">
    <location>
        <begin position="1"/>
        <end position="18"/>
    </location>
</feature>
<dbReference type="AlphaFoldDB" id="A0AAU8V197"/>
<dbReference type="RefSeq" id="WP_078396997.1">
    <property type="nucleotide sequence ID" value="NZ_CP016375.1"/>
</dbReference>
<protein>
    <recommendedName>
        <fullName evidence="4">Conjugative transposon protein TraO</fullName>
    </recommendedName>
</protein>